<feature type="region of interest" description="Disordered" evidence="1">
    <location>
        <begin position="1"/>
        <end position="20"/>
    </location>
</feature>
<sequence length="116" mass="13179">MNVTESEKRESGTQRDFGNICTPSGVSVQCVDNQEGQDGQIMFDLLSYRMQIPDDTFEENNTPLQCTTQLSIQCMENQEGLQGQIMFEDVSYPMNLQPLDDPDIDDEGIEMNMEEI</sequence>
<evidence type="ECO:0000256" key="1">
    <source>
        <dbReference type="SAM" id="MobiDB-lite"/>
    </source>
</evidence>
<name>A0A9W7TEG1_TRIRA</name>
<evidence type="ECO:0000313" key="2">
    <source>
        <dbReference type="EMBL" id="KAI7795822.1"/>
    </source>
</evidence>
<gene>
    <name evidence="2" type="ORF">IRJ41_007344</name>
</gene>
<feature type="compositionally biased region" description="Basic and acidic residues" evidence="1">
    <location>
        <begin position="1"/>
        <end position="13"/>
    </location>
</feature>
<dbReference type="AlphaFoldDB" id="A0A9W7TEG1"/>
<proteinExistence type="predicted"/>
<dbReference type="Proteomes" id="UP001059041">
    <property type="component" value="Linkage Group LG19"/>
</dbReference>
<protein>
    <submittedName>
        <fullName evidence="2">Uncharacterized protein</fullName>
    </submittedName>
</protein>
<dbReference type="EMBL" id="JAFHDT010000019">
    <property type="protein sequence ID" value="KAI7795822.1"/>
    <property type="molecule type" value="Genomic_DNA"/>
</dbReference>
<organism evidence="2 3">
    <name type="scientific">Triplophysa rosa</name>
    <name type="common">Cave loach</name>
    <dbReference type="NCBI Taxonomy" id="992332"/>
    <lineage>
        <taxon>Eukaryota</taxon>
        <taxon>Metazoa</taxon>
        <taxon>Chordata</taxon>
        <taxon>Craniata</taxon>
        <taxon>Vertebrata</taxon>
        <taxon>Euteleostomi</taxon>
        <taxon>Actinopterygii</taxon>
        <taxon>Neopterygii</taxon>
        <taxon>Teleostei</taxon>
        <taxon>Ostariophysi</taxon>
        <taxon>Cypriniformes</taxon>
        <taxon>Nemacheilidae</taxon>
        <taxon>Triplophysa</taxon>
    </lineage>
</organism>
<comment type="caution">
    <text evidence="2">The sequence shown here is derived from an EMBL/GenBank/DDBJ whole genome shotgun (WGS) entry which is preliminary data.</text>
</comment>
<reference evidence="2" key="1">
    <citation type="submission" date="2021-02" db="EMBL/GenBank/DDBJ databases">
        <title>Comparative genomics reveals that relaxation of natural selection precedes convergent phenotypic evolution of cavefish.</title>
        <authorList>
            <person name="Peng Z."/>
        </authorList>
    </citation>
    <scope>NUCLEOTIDE SEQUENCE</scope>
    <source>
        <tissue evidence="2">Muscle</tissue>
    </source>
</reference>
<keyword evidence="3" id="KW-1185">Reference proteome</keyword>
<evidence type="ECO:0000313" key="3">
    <source>
        <dbReference type="Proteomes" id="UP001059041"/>
    </source>
</evidence>
<accession>A0A9W7TEG1</accession>